<evidence type="ECO:0000313" key="2">
    <source>
        <dbReference type="Proteomes" id="UP000007319"/>
    </source>
</evidence>
<reference evidence="1 2" key="1">
    <citation type="journal article" date="2011" name="PLoS Genet.">
        <title>Azospirillum genomes reveal transition of bacteria from aquatic to terrestrial environments.</title>
        <authorList>
            <person name="Wisniewski-Dye F."/>
            <person name="Borziak K."/>
            <person name="Khalsa-Moyers G."/>
            <person name="Alexandre G."/>
            <person name="Sukharnikov L.O."/>
            <person name="Wuichet K."/>
            <person name="Hurst G.B."/>
            <person name="McDonald W.H."/>
            <person name="Robertson J.S."/>
            <person name="Barbe V."/>
            <person name="Calteau A."/>
            <person name="Rouy Z."/>
            <person name="Mangenot S."/>
            <person name="Prigent-Combaret C."/>
            <person name="Normand P."/>
            <person name="Boyer M."/>
            <person name="Siguier P."/>
            <person name="Dessaux Y."/>
            <person name="Elmerich C."/>
            <person name="Condemine G."/>
            <person name="Krishnen G."/>
            <person name="Kennedy I."/>
            <person name="Paterson A.H."/>
            <person name="Gonzalez V."/>
            <person name="Mavingui P."/>
            <person name="Zhulin I.B."/>
        </authorList>
    </citation>
    <scope>NUCLEOTIDE SEQUENCE [LARGE SCALE GENOMIC DNA]</scope>
    <source>
        <strain evidence="1 2">Sp245</strain>
    </source>
</reference>
<proteinExistence type="predicted"/>
<protein>
    <submittedName>
        <fullName evidence="1">Uncharacterized protein</fullName>
    </submittedName>
</protein>
<name>A0A9P1NMP8_9PROT</name>
<dbReference type="EMBL" id="HE577327">
    <property type="protein sequence ID" value="CCC98875.1"/>
    <property type="molecule type" value="Genomic_DNA"/>
</dbReference>
<organism evidence="1 2">
    <name type="scientific">Azospirillum baldaniorum</name>
    <dbReference type="NCBI Taxonomy" id="1064539"/>
    <lineage>
        <taxon>Bacteria</taxon>
        <taxon>Pseudomonadati</taxon>
        <taxon>Pseudomonadota</taxon>
        <taxon>Alphaproteobacteria</taxon>
        <taxon>Rhodospirillales</taxon>
        <taxon>Azospirillaceae</taxon>
        <taxon>Azospirillum</taxon>
    </lineage>
</organism>
<accession>A0A9P1NMP8</accession>
<dbReference type="Proteomes" id="UP000007319">
    <property type="component" value="Chromosome"/>
</dbReference>
<dbReference type="KEGG" id="abs:AZOBR_160035"/>
<evidence type="ECO:0000313" key="1">
    <source>
        <dbReference type="EMBL" id="CCC98875.1"/>
    </source>
</evidence>
<gene>
    <name evidence="1" type="ORF">AZOBR_160035</name>
</gene>
<keyword evidence="2" id="KW-1185">Reference proteome</keyword>
<sequence>MTRILFLRWRYFLSTFSQARASC</sequence>
<dbReference type="AlphaFoldDB" id="A0A9P1NMP8"/>